<organism evidence="1 2">
    <name type="scientific">[Ruminococcus] torques</name>
    <dbReference type="NCBI Taxonomy" id="33039"/>
    <lineage>
        <taxon>Bacteria</taxon>
        <taxon>Bacillati</taxon>
        <taxon>Bacillota</taxon>
        <taxon>Clostridia</taxon>
        <taxon>Lachnospirales</taxon>
        <taxon>Lachnospiraceae</taxon>
        <taxon>Mediterraneibacter</taxon>
    </lineage>
</organism>
<proteinExistence type="predicted"/>
<dbReference type="SUPFAM" id="SSF55729">
    <property type="entry name" value="Acyl-CoA N-acyltransferases (Nat)"/>
    <property type="match status" value="1"/>
</dbReference>
<dbReference type="Proteomes" id="UP000095787">
    <property type="component" value="Unassembled WGS sequence"/>
</dbReference>
<dbReference type="AlphaFoldDB" id="A0A174BH19"/>
<dbReference type="CDD" id="cd04301">
    <property type="entry name" value="NAT_SF"/>
    <property type="match status" value="1"/>
</dbReference>
<protein>
    <submittedName>
        <fullName evidence="1">Uncharacterized protein</fullName>
    </submittedName>
</protein>
<reference evidence="1 2" key="1">
    <citation type="submission" date="2015-09" db="EMBL/GenBank/DDBJ databases">
        <authorList>
            <consortium name="Pathogen Informatics"/>
        </authorList>
    </citation>
    <scope>NUCLEOTIDE SEQUENCE [LARGE SCALE GENOMIC DNA]</scope>
    <source>
        <strain evidence="1 2">2789STDY5834841</strain>
    </source>
</reference>
<dbReference type="InterPro" id="IPR016181">
    <property type="entry name" value="Acyl_CoA_acyltransferase"/>
</dbReference>
<evidence type="ECO:0000313" key="2">
    <source>
        <dbReference type="Proteomes" id="UP000095787"/>
    </source>
</evidence>
<dbReference type="Gene3D" id="3.40.630.30">
    <property type="match status" value="1"/>
</dbReference>
<dbReference type="InterPro" id="IPR000182">
    <property type="entry name" value="GNAT_dom"/>
</dbReference>
<sequence>MTFQLVCIEPKELTQYKSDMQEAFQKGFEDAFGKTDAVILPEKEIDQSVNAEGSAVYKAVVDGEMVGGAVVIINESTQHNHLDLLFVKNGVQSNGIGKKIWFELERIYPNTKVWETCTPYFDKRNIHFYVNVCGFHITEFFNEKHPMPDTPDDFVGDGNEGMFAFKKQMRL</sequence>
<dbReference type="RefSeq" id="WP_009243667.1">
    <property type="nucleotide sequence ID" value="NZ_AP028249.1"/>
</dbReference>
<accession>A0A174BH19</accession>
<dbReference type="Pfam" id="PF00583">
    <property type="entry name" value="Acetyltransf_1"/>
    <property type="match status" value="1"/>
</dbReference>
<dbReference type="PROSITE" id="PS51186">
    <property type="entry name" value="GNAT"/>
    <property type="match status" value="1"/>
</dbReference>
<evidence type="ECO:0000313" key="1">
    <source>
        <dbReference type="EMBL" id="CUN98916.1"/>
    </source>
</evidence>
<dbReference type="GO" id="GO:0016747">
    <property type="term" value="F:acyltransferase activity, transferring groups other than amino-acyl groups"/>
    <property type="evidence" value="ECO:0007669"/>
    <property type="project" value="InterPro"/>
</dbReference>
<name>A0A174BH19_9FIRM</name>
<gene>
    <name evidence="1" type="ORF">ERS852456_01334</name>
</gene>
<dbReference type="EMBL" id="CYZO01000014">
    <property type="protein sequence ID" value="CUN98916.1"/>
    <property type="molecule type" value="Genomic_DNA"/>
</dbReference>